<comment type="subcellular location">
    <subcellularLocation>
        <location evidence="3">Host Golgi apparatus</location>
    </subcellularLocation>
    <subcellularLocation>
        <location evidence="5">Host endoplasmic reticulum-Golgi intermediate compartment</location>
    </subcellularLocation>
    <subcellularLocation>
        <location evidence="4">Virion</location>
    </subcellularLocation>
</comment>
<dbReference type="InterPro" id="IPR029124">
    <property type="entry name" value="L_protein_N"/>
</dbReference>
<evidence type="ECO:0000256" key="11">
    <source>
        <dbReference type="ARBA" id="ARBA00022812"/>
    </source>
</evidence>
<keyword evidence="22" id="KW-0548">Nucleotidyltransferase</keyword>
<keyword evidence="10" id="KW-0378">Hydrolase</keyword>
<evidence type="ECO:0000256" key="18">
    <source>
        <dbReference type="ARBA" id="ARBA00031012"/>
    </source>
</evidence>
<sequence length="2083" mass="236401">MDDIISKQVELADGFNRRNLEHYNEILLDTPIPEFSVSKEGSGIIISILVGDLDQRSTVGSTLKPEVKVSALKVPNFVHDFTFGHLSGSTDRAFISEFPSVDDGFNFMSPDMILKTTSGSIYVLEFTTFRGGEDGAKQAAIGKIGKYEVACENRSRGKRLCLSVLSVHRHGVWSNLTLEEQDVNELVFRFRLAISIFEDIKILLPEVSTIDEELTKSERETLGLASSLTINWDITEKKFPHFKKKMFENFQADPDNEYISKIITDCLEKAQKEMFDSSFFSAEEKSERLKMNIDECNVRISNYVETYESSNELRDPLKPKSTIQFPPWVTEPGESGKGLHTLASLTVGGDDVMSSIWQKVCVMASSGEIDRMEDRPDEELRVALEGAKNRPDERNRYHRVNLNLDDDEQRYIAQLGVNGKKFRNDPTIEENRKVSKKAFSFDHDITSLREFTLNDNHKVFEPSPNLYCPLSEDLRLRKEAMSIHQPSLFFSRGSNEIINNHESIMSTPLGSWTQMISVIGAELSASVKQHVKPNCFIVKRLLGSNIYLLIKPTCSKSHIFVSLAVLKESVVMTLHDNGVFKGFFDSGDLLTTDFISFKQSKLTNLCKCFSLFESSLCFWVECFGGKPWEVTCPNDSDGLSESRIMTKLSLLTLLEDKAKTEELQTIMRYIVMEGFVSEPEMPKPHKMISKLPKILRSELQVFLIHRVFSSMKRISSAPFQLRKKEGMISWSGLFNPLTGNTIFELQGLISACYNGYFKNKEEETEPSALSEMYRKIIELEHLKPESDQYLGWGDPLCPQMHEFSRSYLKEVCRHGKSLLKRLYGQNVMEQIDSQIIRDINSLTLERLATLKATSLFSEDWYIFKEVKDKNYTRDKLLVKMSNFAKEGKTLAIEKFEDCMSLIEDRGAMHICLFKKQQHGGLREIYVMGAEERIVQSLVESIARSIGRFFPSDTLCNPTNKVKIPESHAGRARKHCGGSIWTCATSDDARKWNQGHFVSKFALMLCEFTHPRWWPIIVRGCSMFTNKRMMMNLNYLKILDGHMSLKVQDDFVNTLFEAYHGEKTVPWIEKGRTYLQTSTGMMQGILHFTSSLLHTLHQEYVRSLSFKIFSLKVGPDAGNRVVCDMMQGSDDSSMLVSFPSNDSSDLLKFKVAAAICFRVKKILGTYLAIYPSEKSTPNTDFVMEYNSEFFFHAQHIRPTIRWIAACCSLPEVETLVARQEEASNLLTSITEGGGSFSLAAMAQQSQCTIHYMLMGMGVSSLFKEFSKAILKWKDPGLGFFLLDNPFAAGLGGFRFNLFKAITSTDLMKIYAYFMRKVKDGKAESQIPETCSVSPGGALILSSSLRWGSKKKFQKLRSRLSIPENWVDQINENPEVLYRAPRSGDEILLRIAEKVHSPGVVSSLSSGNAVSKVMASSVYFLSATIFQDAGKPEFSFIEDSRYSLLQKMAAYEGLTGVNDLQPEDVLFLFPNVEELESLDSLVFDRAEIQVVMRSSRREATQSRVTVFDEVKSMRTSPEKLVSDKWFGTQKSKIGRTAFNMEWEKLRGIIRWLREDPSETLKISPLHNHVQIRNFFARMEGKARTVRITGAPVRKRSGVSKLSMVIRDNFTKIGYLKELEDLTGISRGLLAESLKHIMYCILQGPYTDESKITKCFQVLRKSPLIELRSSDGSSKSNRLAILQRYAGDEPTVIKSLEEIGAGILGGFIKSQQSKIVNAQVQYYGLGVWRGLMEGVQVQIEIDNKIGSSPELVAVSVFGTTSPWEISQSIRLWSDDMGVKNNVDLSSRVKHGKFWMHNFKVFGASKPFGCPVYMLNHPMQDLRSLKESEIKMKIRRSTVNLYTKTASGRDMHILSYTASDTDLSPISLKNSGSEDIEEIMTFFSREPSYSWIHCRPLDIRFLEPMIDVCEGLRSIPTIDPSRLFEIIKTCCESSLRSKVGTIFAFTPSLNEMAQVDLDAVMDLMLDDIQSNMFDEIVDIMGDDLHGVYDMDEFDTSDVHLFGPAHYKEISNLAMVSHPLMDKFIDLLINSMGRQSLRRALEHGLCQSRFKSHMTLLFRCLGRDPKSLRIEEIYEDFELGPVDDDMLG</sequence>
<evidence type="ECO:0000256" key="10">
    <source>
        <dbReference type="ARBA" id="ARBA00022801"/>
    </source>
</evidence>
<evidence type="ECO:0000256" key="1">
    <source>
        <dbReference type="ARBA" id="ARBA00001936"/>
    </source>
</evidence>
<evidence type="ECO:0000259" key="21">
    <source>
        <dbReference type="PROSITE" id="PS50525"/>
    </source>
</evidence>
<dbReference type="SMR" id="A0A4P8D7S7"/>
<keyword evidence="9" id="KW-0479">Metal-binding</keyword>
<evidence type="ECO:0000256" key="14">
    <source>
        <dbReference type="ARBA" id="ARBA00023184"/>
    </source>
</evidence>
<dbReference type="Pfam" id="PF04196">
    <property type="entry name" value="Bunya_RdRp"/>
    <property type="match status" value="1"/>
</dbReference>
<evidence type="ECO:0000256" key="7">
    <source>
        <dbReference type="ARBA" id="ARBA00018602"/>
    </source>
</evidence>
<keyword evidence="15" id="KW-0464">Manganese</keyword>
<evidence type="ECO:0000313" key="22">
    <source>
        <dbReference type="EMBL" id="QCI62741.1"/>
    </source>
</evidence>
<dbReference type="GO" id="GO:0039694">
    <property type="term" value="P:viral RNA genome replication"/>
    <property type="evidence" value="ECO:0007669"/>
    <property type="project" value="InterPro"/>
</dbReference>
<evidence type="ECO:0000256" key="4">
    <source>
        <dbReference type="ARBA" id="ARBA00004328"/>
    </source>
</evidence>
<dbReference type="GO" id="GO:0003968">
    <property type="term" value="F:RNA-directed RNA polymerase activity"/>
    <property type="evidence" value="ECO:0007669"/>
    <property type="project" value="UniProtKB-KW"/>
</dbReference>
<organism evidence="22 23">
    <name type="scientific">Frijoles virus</name>
    <dbReference type="NCBI Taxonomy" id="426786"/>
    <lineage>
        <taxon>Viruses</taxon>
        <taxon>Riboviria</taxon>
        <taxon>Orthornavirae</taxon>
        <taxon>Negarnaviricota</taxon>
        <taxon>Polyploviricotina</taxon>
        <taxon>Bunyaviricetes</taxon>
        <taxon>Hareavirales</taxon>
        <taxon>Phenuiviridae</taxon>
        <taxon>Phlebovirus</taxon>
        <taxon>Phlebovirus limboense</taxon>
        <taxon>Frijoles phlebovirus</taxon>
    </lineage>
</organism>
<dbReference type="GO" id="GO:0046872">
    <property type="term" value="F:metal ion binding"/>
    <property type="evidence" value="ECO:0007669"/>
    <property type="project" value="UniProtKB-KW"/>
</dbReference>
<evidence type="ECO:0000256" key="6">
    <source>
        <dbReference type="ARBA" id="ARBA00012494"/>
    </source>
</evidence>
<proteinExistence type="inferred from homology"/>
<evidence type="ECO:0000256" key="20">
    <source>
        <dbReference type="ARBA" id="ARBA00046037"/>
    </source>
</evidence>
<dbReference type="PROSITE" id="PS50525">
    <property type="entry name" value="RDRP_SSRNA_NEG_SEG"/>
    <property type="match status" value="1"/>
</dbReference>
<evidence type="ECO:0000256" key="15">
    <source>
        <dbReference type="ARBA" id="ARBA00023211"/>
    </source>
</evidence>
<keyword evidence="13" id="KW-0946">Virion</keyword>
<dbReference type="Pfam" id="PF12603">
    <property type="entry name" value="L_PA-C-like"/>
    <property type="match status" value="1"/>
</dbReference>
<dbReference type="GO" id="GO:0044172">
    <property type="term" value="C:host cell endoplasmic reticulum-Golgi intermediate compartment"/>
    <property type="evidence" value="ECO:0007669"/>
    <property type="project" value="UniProtKB-SubCell"/>
</dbReference>
<evidence type="ECO:0000256" key="2">
    <source>
        <dbReference type="ARBA" id="ARBA00001946"/>
    </source>
</evidence>
<dbReference type="InterPro" id="IPR007322">
    <property type="entry name" value="RNA_pol_bunyavir"/>
</dbReference>
<evidence type="ECO:0000256" key="12">
    <source>
        <dbReference type="ARBA" id="ARBA00022842"/>
    </source>
</evidence>
<feature type="domain" description="RdRp catalytic" evidence="21">
    <location>
        <begin position="971"/>
        <end position="1162"/>
    </location>
</feature>
<keyword evidence="8" id="KW-0808">Transferase</keyword>
<comment type="cofactor">
    <cofactor evidence="1">
        <name>Mn(2+)</name>
        <dbReference type="ChEBI" id="CHEBI:29035"/>
    </cofactor>
</comment>
<dbReference type="GO" id="GO:0044423">
    <property type="term" value="C:virion component"/>
    <property type="evidence" value="ECO:0007669"/>
    <property type="project" value="UniProtKB-KW"/>
</dbReference>
<evidence type="ECO:0000256" key="19">
    <source>
        <dbReference type="ARBA" id="ARBA00034123"/>
    </source>
</evidence>
<evidence type="ECO:0000256" key="3">
    <source>
        <dbReference type="ARBA" id="ARBA00004136"/>
    </source>
</evidence>
<evidence type="ECO:0000256" key="8">
    <source>
        <dbReference type="ARBA" id="ARBA00022679"/>
    </source>
</evidence>
<dbReference type="Proteomes" id="UP001265813">
    <property type="component" value="Genome"/>
</dbReference>
<evidence type="ECO:0000256" key="16">
    <source>
        <dbReference type="ARBA" id="ARBA00030285"/>
    </source>
</evidence>
<keyword evidence="11" id="KW-1040">Host Golgi apparatus</keyword>
<accession>A0A4P8D7S7</accession>
<evidence type="ECO:0000256" key="5">
    <source>
        <dbReference type="ARBA" id="ARBA00004452"/>
    </source>
</evidence>
<dbReference type="InterPro" id="IPR007099">
    <property type="entry name" value="RNA-dir_pol_NSvirus"/>
</dbReference>
<dbReference type="RefSeq" id="YP_011036812.1">
    <property type="nucleotide sequence ID" value="NC_086348.1"/>
</dbReference>
<dbReference type="InterPro" id="IPR022531">
    <property type="entry name" value="L_PA-C-like"/>
</dbReference>
<reference evidence="22 23" key="1">
    <citation type="submission" date="2018-12" db="EMBL/GenBank/DDBJ databases">
        <authorList>
            <person name="Hughes H.R."/>
            <person name="Russell B.J."/>
            <person name="Lambert A.J."/>
        </authorList>
    </citation>
    <scope>NUCLEOTIDE SEQUENCE [LARGE SCALE GENOMIC DNA]</scope>
    <source>
        <strain evidence="22">VP-161A</strain>
    </source>
</reference>
<evidence type="ECO:0000313" key="23">
    <source>
        <dbReference type="Proteomes" id="UP001265813"/>
    </source>
</evidence>
<dbReference type="GO" id="GO:0016787">
    <property type="term" value="F:hydrolase activity"/>
    <property type="evidence" value="ECO:0007669"/>
    <property type="project" value="UniProtKB-KW"/>
</dbReference>
<dbReference type="EC" id="2.7.7.48" evidence="6"/>
<dbReference type="Pfam" id="PF15518">
    <property type="entry name" value="L_protein_N"/>
    <property type="match status" value="1"/>
</dbReference>
<keyword evidence="12" id="KW-0460">Magnesium</keyword>
<protein>
    <recommendedName>
        <fullName evidence="7">RNA-directed RNA polymerase L</fullName>
        <ecNumber evidence="6">2.7.7.48</ecNumber>
    </recommendedName>
    <alternativeName>
        <fullName evidence="16">Large structural protein</fullName>
    </alternativeName>
    <alternativeName>
        <fullName evidence="18">Replicase</fullName>
    </alternativeName>
    <alternativeName>
        <fullName evidence="17">Transcriptase</fullName>
    </alternativeName>
</protein>
<keyword evidence="14" id="KW-1038">Host endoplasmic reticulum</keyword>
<comment type="function">
    <text evidence="20">RNA-dependent RNA polymerase, which is responsible for the replication and transcription of the viral RNA genome using antigenomic RNA as an intermediate. During transcription, synthesizes subgenomic RNAs and assures their capping by a cap-snatching mechanism, which involves the endonuclease activity cleaving the host capped pre-mRNAs. These short capped RNAs are then used as primers for viral transcription. The 3'-end of subgenomic mRNAs molecules are not polyadenylated. During replication, the polymerase binds the 5' and 3' vRNA extremities at distinct sites. In turn, significant conformational changes occur in the polymerase and in vRNA to initiate active RNA synthesis. As a consequence of the use of the same enzyme for both transcription and replication, these mechanisms need to be well coordinated.</text>
</comment>
<keyword evidence="22" id="KW-0696">RNA-directed RNA polymerase</keyword>
<dbReference type="GO" id="GO:0044177">
    <property type="term" value="C:host cell Golgi apparatus"/>
    <property type="evidence" value="ECO:0007669"/>
    <property type="project" value="UniProtKB-SubCell"/>
</dbReference>
<comment type="cofactor">
    <cofactor evidence="2">
        <name>Mg(2+)</name>
        <dbReference type="ChEBI" id="CHEBI:18420"/>
    </cofactor>
</comment>
<comment type="similarity">
    <text evidence="19">Belongs to the Bunyavirales RNA polymerase family.</text>
</comment>
<name>A0A4P8D7S7_9VIRU</name>
<evidence type="ECO:0000256" key="17">
    <source>
        <dbReference type="ARBA" id="ARBA00030436"/>
    </source>
</evidence>
<dbReference type="GO" id="GO:0006351">
    <property type="term" value="P:DNA-templated transcription"/>
    <property type="evidence" value="ECO:0007669"/>
    <property type="project" value="InterPro"/>
</dbReference>
<evidence type="ECO:0000256" key="9">
    <source>
        <dbReference type="ARBA" id="ARBA00022723"/>
    </source>
</evidence>
<keyword evidence="23" id="KW-1185">Reference proteome</keyword>
<evidence type="ECO:0000256" key="13">
    <source>
        <dbReference type="ARBA" id="ARBA00022844"/>
    </source>
</evidence>
<dbReference type="EMBL" id="MK330765">
    <property type="protein sequence ID" value="QCI62741.1"/>
    <property type="molecule type" value="Viral_cRNA"/>
</dbReference>